<dbReference type="RefSeq" id="WP_347924812.1">
    <property type="nucleotide sequence ID" value="NZ_CP157199.1"/>
</dbReference>
<evidence type="ECO:0000313" key="2">
    <source>
        <dbReference type="EMBL" id="XBG61940.1"/>
    </source>
</evidence>
<evidence type="ECO:0000313" key="1">
    <source>
        <dbReference type="EMBL" id="XBG61935.1"/>
    </source>
</evidence>
<dbReference type="AlphaFoldDB" id="A0AAU7BU71"/>
<sequence>MLDTTNANNYAYITKHLEIHILGGLKTNKLESLRITLSIQKPKSHNILRHSLDLYNDNQAEKFTRTVAERLEIGTSVARKTLQELTKELENYRFLLIEKHTQNNQPYSKELNATEIKSAETFLKKKDLLIKTNELIGKSGVIGEQNNRLLMYLIFTSRKTNSPLHCISLGSSGVGKTHLQSKVAELIPEEDKIEITVLSANAFYYFNRTELQHKLILIEDLDGAESVLYPLRELQSKKRITKTVVHKDTKGNTKTIHLTVEGPVSVAGCTTQESIYEDNSNRSFLLYIDESAEQDQRIMNHQRFMSAGKINIQEQHASRDLLCNVQRVLKPIRVINPYAEYLELPQSVFKPRRTNSHYLQFIEAITFYKQYQREKKYDEQTGEEFIETTIEDIQEANELITEVLLRKSDTINGATRNHLEKLKDYLKTNNQTTFTNAEIRRNLRIKETTLRRYNSQLLAENYIQRVKKVKTKSYCFEIVDVQEYDTLKEQINKALKSCIAKIELAISPQSRHQQNGEVKTKKVS</sequence>
<proteinExistence type="predicted"/>
<gene>
    <name evidence="1" type="ORF">ABGB03_03300</name>
    <name evidence="2" type="ORF">ABGB03_03330</name>
</gene>
<dbReference type="EMBL" id="CP157199">
    <property type="protein sequence ID" value="XBG61935.1"/>
    <property type="molecule type" value="Genomic_DNA"/>
</dbReference>
<dbReference type="EMBL" id="CP157199">
    <property type="protein sequence ID" value="XBG61940.1"/>
    <property type="molecule type" value="Genomic_DNA"/>
</dbReference>
<accession>A0AAU7BU71</accession>
<organism evidence="2">
    <name type="scientific">Pontimicrobium sp. SW4</name>
    <dbReference type="NCBI Taxonomy" id="3153519"/>
    <lineage>
        <taxon>Bacteria</taxon>
        <taxon>Pseudomonadati</taxon>
        <taxon>Bacteroidota</taxon>
        <taxon>Flavobacteriia</taxon>
        <taxon>Flavobacteriales</taxon>
        <taxon>Flavobacteriaceae</taxon>
        <taxon>Pontimicrobium</taxon>
    </lineage>
</organism>
<reference evidence="2" key="1">
    <citation type="submission" date="2024-05" db="EMBL/GenBank/DDBJ databases">
        <title>Pontimicrobium maritimus sp. nov., isolated form sea water.</title>
        <authorList>
            <person name="Muhammad N."/>
            <person name="Vuong T.Q."/>
            <person name="Han H.L."/>
            <person name="Kim S.-G."/>
        </authorList>
    </citation>
    <scope>NUCLEOTIDE SEQUENCE</scope>
    <source>
        <strain evidence="2">SW4</strain>
    </source>
</reference>
<name>A0AAU7BU71_9FLAO</name>
<protein>
    <submittedName>
        <fullName evidence="2">Uncharacterized protein</fullName>
    </submittedName>
</protein>